<name>A0A0B7BX63_9EUPU</name>
<accession>A0A0B7BX63</accession>
<protein>
    <submittedName>
        <fullName evidence="1">Uncharacterized protein</fullName>
    </submittedName>
</protein>
<sequence length="50" mass="5950">MTMEIPALYGEISWMAEQKVAHTMIITESMRMRKRINADKLCTVWQHIQQ</sequence>
<dbReference type="AlphaFoldDB" id="A0A0B7BX63"/>
<evidence type="ECO:0000313" key="1">
    <source>
        <dbReference type="EMBL" id="CEK96790.1"/>
    </source>
</evidence>
<reference evidence="1" key="1">
    <citation type="submission" date="2014-12" db="EMBL/GenBank/DDBJ databases">
        <title>Insight into the proteome of Arion vulgaris.</title>
        <authorList>
            <person name="Aradska J."/>
            <person name="Bulat T."/>
            <person name="Smidak R."/>
            <person name="Sarate P."/>
            <person name="Gangsoo J."/>
            <person name="Sialana F."/>
            <person name="Bilban M."/>
            <person name="Lubec G."/>
        </authorList>
    </citation>
    <scope>NUCLEOTIDE SEQUENCE</scope>
    <source>
        <tissue evidence="1">Skin</tissue>
    </source>
</reference>
<dbReference type="EMBL" id="HACG01049925">
    <property type="protein sequence ID" value="CEK96790.1"/>
    <property type="molecule type" value="Transcribed_RNA"/>
</dbReference>
<feature type="non-terminal residue" evidence="1">
    <location>
        <position position="50"/>
    </location>
</feature>
<organism evidence="1">
    <name type="scientific">Arion vulgaris</name>
    <dbReference type="NCBI Taxonomy" id="1028688"/>
    <lineage>
        <taxon>Eukaryota</taxon>
        <taxon>Metazoa</taxon>
        <taxon>Spiralia</taxon>
        <taxon>Lophotrochozoa</taxon>
        <taxon>Mollusca</taxon>
        <taxon>Gastropoda</taxon>
        <taxon>Heterobranchia</taxon>
        <taxon>Euthyneura</taxon>
        <taxon>Panpulmonata</taxon>
        <taxon>Eupulmonata</taxon>
        <taxon>Stylommatophora</taxon>
        <taxon>Helicina</taxon>
        <taxon>Arionoidea</taxon>
        <taxon>Arionidae</taxon>
        <taxon>Arion</taxon>
    </lineage>
</organism>
<gene>
    <name evidence="1" type="primary">ORF213459</name>
</gene>
<proteinExistence type="predicted"/>